<keyword evidence="1" id="KW-0812">Transmembrane</keyword>
<dbReference type="InterPro" id="IPR046513">
    <property type="entry name" value="DUF6691"/>
</dbReference>
<gene>
    <name evidence="2" type="ORF">Q9291_13505</name>
</gene>
<feature type="transmembrane region" description="Helical" evidence="1">
    <location>
        <begin position="86"/>
        <end position="113"/>
    </location>
</feature>
<proteinExistence type="predicted"/>
<name>A0ABT9JW89_9PROT</name>
<reference evidence="3" key="1">
    <citation type="journal article" date="2019" name="Int. J. Syst. Evol. Microbiol.">
        <title>The Global Catalogue of Microorganisms (GCM) 10K type strain sequencing project: providing services to taxonomists for standard genome sequencing and annotation.</title>
        <authorList>
            <consortium name="The Broad Institute Genomics Platform"/>
            <consortium name="The Broad Institute Genome Sequencing Center for Infectious Disease"/>
            <person name="Wu L."/>
            <person name="Ma J."/>
        </authorList>
    </citation>
    <scope>NUCLEOTIDE SEQUENCE [LARGE SCALE GENOMIC DNA]</scope>
    <source>
        <strain evidence="3">VKM B-3159</strain>
    </source>
</reference>
<dbReference type="EMBL" id="JAVCAP010000036">
    <property type="protein sequence ID" value="MDP8568861.1"/>
    <property type="molecule type" value="Genomic_DNA"/>
</dbReference>
<evidence type="ECO:0000313" key="2">
    <source>
        <dbReference type="EMBL" id="MDP8568861.1"/>
    </source>
</evidence>
<feature type="transmembrane region" description="Helical" evidence="1">
    <location>
        <begin position="119"/>
        <end position="137"/>
    </location>
</feature>
<keyword evidence="1" id="KW-0472">Membrane</keyword>
<accession>A0ABT9JW89</accession>
<comment type="caution">
    <text evidence="2">The sequence shown here is derived from an EMBL/GenBank/DDBJ whole genome shotgun (WGS) entry which is preliminary data.</text>
</comment>
<keyword evidence="1" id="KW-1133">Transmembrane helix</keyword>
<dbReference type="Pfam" id="PF20398">
    <property type="entry name" value="DUF6691"/>
    <property type="match status" value="1"/>
</dbReference>
<feature type="transmembrane region" description="Helical" evidence="1">
    <location>
        <begin position="42"/>
        <end position="59"/>
    </location>
</feature>
<evidence type="ECO:0000313" key="3">
    <source>
        <dbReference type="Proteomes" id="UP001225906"/>
    </source>
</evidence>
<evidence type="ECO:0000256" key="1">
    <source>
        <dbReference type="SAM" id="Phobius"/>
    </source>
</evidence>
<protein>
    <submittedName>
        <fullName evidence="2">YeeE/YedE family protein</fullName>
    </submittedName>
</protein>
<keyword evidence="3" id="KW-1185">Reference proteome</keyword>
<dbReference type="Proteomes" id="UP001225906">
    <property type="component" value="Unassembled WGS sequence"/>
</dbReference>
<dbReference type="RefSeq" id="WP_306390642.1">
    <property type="nucleotide sequence ID" value="NZ_JAVCAP010000036.1"/>
</dbReference>
<organism evidence="2 3">
    <name type="scientific">Methylophilus aquaticus</name>
    <dbReference type="NCBI Taxonomy" id="1971610"/>
    <lineage>
        <taxon>Bacteria</taxon>
        <taxon>Pseudomonadati</taxon>
        <taxon>Pseudomonadota</taxon>
        <taxon>Betaproteobacteria</taxon>
        <taxon>Nitrosomonadales</taxon>
        <taxon>Methylophilaceae</taxon>
        <taxon>Methylophilus</taxon>
    </lineage>
</organism>
<sequence length="139" mass="14888">MRTISLIAFFSGLIFGIGLIIGGMTNPAKVLAFLDITGDWDPSLMFVMLGAIAVSFFAFRQAARKSTSLLGWPVNLPDTTRIDRKLVMGAVLFGAGWGLAGFCPGPAMVALLFGSAKPWIFVTSMLAGMWLHSRLFGKG</sequence>